<sequence>MESETFCKLCFFPLALCLCSYSLPSQLPVIPEGNIITPPDEAGRQAWMSPTDSIFPNVGPVEPPPRLSLTAGDLMGIPPMNPWVPEANTEIPPRAVVASPEQVSASNRRRTDALPGRFVCNLCPQDFTAKHNLKNHINSHFQKKPHRCTGGCGSSFGTRSSLNRHRKKCKAQK</sequence>
<accession>A0A0C9X155</accession>
<evidence type="ECO:0000256" key="7">
    <source>
        <dbReference type="SAM" id="SignalP"/>
    </source>
</evidence>
<evidence type="ECO:0000256" key="2">
    <source>
        <dbReference type="ARBA" id="ARBA00022737"/>
    </source>
</evidence>
<dbReference type="GO" id="GO:0005634">
    <property type="term" value="C:nucleus"/>
    <property type="evidence" value="ECO:0007669"/>
    <property type="project" value="TreeGrafter"/>
</dbReference>
<dbReference type="Proteomes" id="UP000054477">
    <property type="component" value="Unassembled WGS sequence"/>
</dbReference>
<dbReference type="STRING" id="1095629.A0A0C9X155"/>
<feature type="domain" description="C2H2-type" evidence="8">
    <location>
        <begin position="118"/>
        <end position="145"/>
    </location>
</feature>
<gene>
    <name evidence="9" type="ORF">K443DRAFT_103309</name>
</gene>
<organism evidence="9 10">
    <name type="scientific">Laccaria amethystina LaAM-08-1</name>
    <dbReference type="NCBI Taxonomy" id="1095629"/>
    <lineage>
        <taxon>Eukaryota</taxon>
        <taxon>Fungi</taxon>
        <taxon>Dikarya</taxon>
        <taxon>Basidiomycota</taxon>
        <taxon>Agaricomycotina</taxon>
        <taxon>Agaricomycetes</taxon>
        <taxon>Agaricomycetidae</taxon>
        <taxon>Agaricales</taxon>
        <taxon>Agaricineae</taxon>
        <taxon>Hydnangiaceae</taxon>
        <taxon>Laccaria</taxon>
    </lineage>
</organism>
<dbReference type="PANTHER" id="PTHR24409">
    <property type="entry name" value="ZINC FINGER PROTEIN 142"/>
    <property type="match status" value="1"/>
</dbReference>
<dbReference type="EMBL" id="KN838660">
    <property type="protein sequence ID" value="KIJ98855.1"/>
    <property type="molecule type" value="Genomic_DNA"/>
</dbReference>
<evidence type="ECO:0000256" key="3">
    <source>
        <dbReference type="ARBA" id="ARBA00022771"/>
    </source>
</evidence>
<keyword evidence="3 5" id="KW-0863">Zinc-finger</keyword>
<evidence type="ECO:0000256" key="5">
    <source>
        <dbReference type="PROSITE-ProRule" id="PRU00042"/>
    </source>
</evidence>
<keyword evidence="2" id="KW-0677">Repeat</keyword>
<feature type="signal peptide" evidence="7">
    <location>
        <begin position="1"/>
        <end position="17"/>
    </location>
</feature>
<dbReference type="PANTHER" id="PTHR24409:SF295">
    <property type="entry name" value="AZ2-RELATED"/>
    <property type="match status" value="1"/>
</dbReference>
<dbReference type="InterPro" id="IPR013087">
    <property type="entry name" value="Znf_C2H2_type"/>
</dbReference>
<reference evidence="10" key="2">
    <citation type="submission" date="2015-01" db="EMBL/GenBank/DDBJ databases">
        <title>Evolutionary Origins and Diversification of the Mycorrhizal Mutualists.</title>
        <authorList>
            <consortium name="DOE Joint Genome Institute"/>
            <consortium name="Mycorrhizal Genomics Consortium"/>
            <person name="Kohler A."/>
            <person name="Kuo A."/>
            <person name="Nagy L.G."/>
            <person name="Floudas D."/>
            <person name="Copeland A."/>
            <person name="Barry K.W."/>
            <person name="Cichocki N."/>
            <person name="Veneault-Fourrey C."/>
            <person name="LaButti K."/>
            <person name="Lindquist E.A."/>
            <person name="Lipzen A."/>
            <person name="Lundell T."/>
            <person name="Morin E."/>
            <person name="Murat C."/>
            <person name="Riley R."/>
            <person name="Ohm R."/>
            <person name="Sun H."/>
            <person name="Tunlid A."/>
            <person name="Henrissat B."/>
            <person name="Grigoriev I.V."/>
            <person name="Hibbett D.S."/>
            <person name="Martin F."/>
        </authorList>
    </citation>
    <scope>NUCLEOTIDE SEQUENCE [LARGE SCALE GENOMIC DNA]</scope>
    <source>
        <strain evidence="10">LaAM-08-1</strain>
    </source>
</reference>
<evidence type="ECO:0000313" key="9">
    <source>
        <dbReference type="EMBL" id="KIJ98855.1"/>
    </source>
</evidence>
<dbReference type="SMART" id="SM00355">
    <property type="entry name" value="ZnF_C2H2"/>
    <property type="match status" value="2"/>
</dbReference>
<evidence type="ECO:0000259" key="8">
    <source>
        <dbReference type="PROSITE" id="PS50157"/>
    </source>
</evidence>
<evidence type="ECO:0000256" key="1">
    <source>
        <dbReference type="ARBA" id="ARBA00022723"/>
    </source>
</evidence>
<dbReference type="PROSITE" id="PS00028">
    <property type="entry name" value="ZINC_FINGER_C2H2_1"/>
    <property type="match status" value="1"/>
</dbReference>
<evidence type="ECO:0000256" key="4">
    <source>
        <dbReference type="ARBA" id="ARBA00022833"/>
    </source>
</evidence>
<dbReference type="HOGENOM" id="CLU_1532833_0_0_1"/>
<name>A0A0C9X155_9AGAR</name>
<dbReference type="GO" id="GO:0000981">
    <property type="term" value="F:DNA-binding transcription factor activity, RNA polymerase II-specific"/>
    <property type="evidence" value="ECO:0007669"/>
    <property type="project" value="TreeGrafter"/>
</dbReference>
<keyword evidence="4" id="KW-0862">Zinc</keyword>
<dbReference type="AlphaFoldDB" id="A0A0C9X155"/>
<keyword evidence="7" id="KW-0732">Signal</keyword>
<dbReference type="OrthoDB" id="3437960at2759"/>
<evidence type="ECO:0000256" key="6">
    <source>
        <dbReference type="SAM" id="MobiDB-lite"/>
    </source>
</evidence>
<dbReference type="Pfam" id="PF00096">
    <property type="entry name" value="zf-C2H2"/>
    <property type="match status" value="2"/>
</dbReference>
<keyword evidence="1" id="KW-0479">Metal-binding</keyword>
<evidence type="ECO:0000313" key="10">
    <source>
        <dbReference type="Proteomes" id="UP000054477"/>
    </source>
</evidence>
<dbReference type="PROSITE" id="PS50157">
    <property type="entry name" value="ZINC_FINGER_C2H2_2"/>
    <property type="match status" value="2"/>
</dbReference>
<feature type="region of interest" description="Disordered" evidence="6">
    <location>
        <begin position="153"/>
        <end position="173"/>
    </location>
</feature>
<protein>
    <recommendedName>
        <fullName evidence="8">C2H2-type domain-containing protein</fullName>
    </recommendedName>
</protein>
<dbReference type="Gene3D" id="3.30.160.60">
    <property type="entry name" value="Classic Zinc Finger"/>
    <property type="match status" value="1"/>
</dbReference>
<proteinExistence type="predicted"/>
<feature type="compositionally biased region" description="Basic residues" evidence="6">
    <location>
        <begin position="162"/>
        <end position="173"/>
    </location>
</feature>
<keyword evidence="10" id="KW-1185">Reference proteome</keyword>
<dbReference type="InterPro" id="IPR036236">
    <property type="entry name" value="Znf_C2H2_sf"/>
</dbReference>
<dbReference type="GO" id="GO:0000977">
    <property type="term" value="F:RNA polymerase II transcription regulatory region sequence-specific DNA binding"/>
    <property type="evidence" value="ECO:0007669"/>
    <property type="project" value="TreeGrafter"/>
</dbReference>
<feature type="domain" description="C2H2-type" evidence="8">
    <location>
        <begin position="146"/>
        <end position="173"/>
    </location>
</feature>
<dbReference type="SUPFAM" id="SSF57667">
    <property type="entry name" value="beta-beta-alpha zinc fingers"/>
    <property type="match status" value="1"/>
</dbReference>
<feature type="chain" id="PRO_5002205568" description="C2H2-type domain-containing protein" evidence="7">
    <location>
        <begin position="18"/>
        <end position="173"/>
    </location>
</feature>
<reference evidence="9 10" key="1">
    <citation type="submission" date="2014-04" db="EMBL/GenBank/DDBJ databases">
        <authorList>
            <consortium name="DOE Joint Genome Institute"/>
            <person name="Kuo A."/>
            <person name="Kohler A."/>
            <person name="Nagy L.G."/>
            <person name="Floudas D."/>
            <person name="Copeland A."/>
            <person name="Barry K.W."/>
            <person name="Cichocki N."/>
            <person name="Veneault-Fourrey C."/>
            <person name="LaButti K."/>
            <person name="Lindquist E.A."/>
            <person name="Lipzen A."/>
            <person name="Lundell T."/>
            <person name="Morin E."/>
            <person name="Murat C."/>
            <person name="Sun H."/>
            <person name="Tunlid A."/>
            <person name="Henrissat B."/>
            <person name="Grigoriev I.V."/>
            <person name="Hibbett D.S."/>
            <person name="Martin F."/>
            <person name="Nordberg H.P."/>
            <person name="Cantor M.N."/>
            <person name="Hua S.X."/>
        </authorList>
    </citation>
    <scope>NUCLEOTIDE SEQUENCE [LARGE SCALE GENOMIC DNA]</scope>
    <source>
        <strain evidence="9 10">LaAM-08-1</strain>
    </source>
</reference>
<dbReference type="GO" id="GO:0008270">
    <property type="term" value="F:zinc ion binding"/>
    <property type="evidence" value="ECO:0007669"/>
    <property type="project" value="UniProtKB-KW"/>
</dbReference>